<evidence type="ECO:0000256" key="1">
    <source>
        <dbReference type="SAM" id="Phobius"/>
    </source>
</evidence>
<feature type="transmembrane region" description="Helical" evidence="1">
    <location>
        <begin position="22"/>
        <end position="41"/>
    </location>
</feature>
<keyword evidence="1" id="KW-0472">Membrane</keyword>
<proteinExistence type="predicted"/>
<reference evidence="2 3" key="1">
    <citation type="journal article" date="2019" name="Sci. Rep.">
        <title>Comparative genomics of chytrid fungi reveal insights into the obligate biotrophic and pathogenic lifestyle of Synchytrium endobioticum.</title>
        <authorList>
            <person name="van de Vossenberg B.T.L.H."/>
            <person name="Warris S."/>
            <person name="Nguyen H.D.T."/>
            <person name="van Gent-Pelzer M.P.E."/>
            <person name="Joly D.L."/>
            <person name="van de Geest H.C."/>
            <person name="Bonants P.J.M."/>
            <person name="Smith D.S."/>
            <person name="Levesque C.A."/>
            <person name="van der Lee T.A.J."/>
        </authorList>
    </citation>
    <scope>NUCLEOTIDE SEQUENCE [LARGE SCALE GENOMIC DNA]</scope>
    <source>
        <strain evidence="2 3">CBS 675.73</strain>
    </source>
</reference>
<accession>A0A507FG62</accession>
<dbReference type="GO" id="GO:0015986">
    <property type="term" value="P:proton motive force-driven ATP synthesis"/>
    <property type="evidence" value="ECO:0007669"/>
    <property type="project" value="InterPro"/>
</dbReference>
<gene>
    <name evidence="2" type="ORF">CcCBS67573_g04141</name>
</gene>
<protein>
    <submittedName>
        <fullName evidence="2">Uncharacterized protein</fullName>
    </submittedName>
</protein>
<sequence>MVAIQRTFLGQRVWPTSMLKPYFPFIISGTTAYFLFNWVAVKLKDDPTDKWTEIVNIVRDASEKQKVKNEAADWYAAQIAKKEGKQ</sequence>
<dbReference type="Pfam" id="PF04911">
    <property type="entry name" value="ATP-synt_J"/>
    <property type="match status" value="1"/>
</dbReference>
<organism evidence="2 3">
    <name type="scientific">Chytriomyces confervae</name>
    <dbReference type="NCBI Taxonomy" id="246404"/>
    <lineage>
        <taxon>Eukaryota</taxon>
        <taxon>Fungi</taxon>
        <taxon>Fungi incertae sedis</taxon>
        <taxon>Chytridiomycota</taxon>
        <taxon>Chytridiomycota incertae sedis</taxon>
        <taxon>Chytridiomycetes</taxon>
        <taxon>Chytridiales</taxon>
        <taxon>Chytriomycetaceae</taxon>
        <taxon>Chytriomyces</taxon>
    </lineage>
</organism>
<dbReference type="Proteomes" id="UP000320333">
    <property type="component" value="Unassembled WGS sequence"/>
</dbReference>
<evidence type="ECO:0000313" key="2">
    <source>
        <dbReference type="EMBL" id="TPX74590.1"/>
    </source>
</evidence>
<dbReference type="OrthoDB" id="2096450at2759"/>
<keyword evidence="1" id="KW-1133">Transmembrane helix</keyword>
<dbReference type="EMBL" id="QEAP01000118">
    <property type="protein sequence ID" value="TPX74590.1"/>
    <property type="molecule type" value="Genomic_DNA"/>
</dbReference>
<comment type="caution">
    <text evidence="2">The sequence shown here is derived from an EMBL/GenBank/DDBJ whole genome shotgun (WGS) entry which is preliminary data.</text>
</comment>
<evidence type="ECO:0000313" key="3">
    <source>
        <dbReference type="Proteomes" id="UP000320333"/>
    </source>
</evidence>
<keyword evidence="3" id="KW-1185">Reference proteome</keyword>
<keyword evidence="1" id="KW-0812">Transmembrane</keyword>
<dbReference type="GO" id="GO:0015078">
    <property type="term" value="F:proton transmembrane transporter activity"/>
    <property type="evidence" value="ECO:0007669"/>
    <property type="project" value="InterPro"/>
</dbReference>
<dbReference type="InterPro" id="IPR006995">
    <property type="entry name" value="ATP_synth_F0_jsu"/>
</dbReference>
<dbReference type="GO" id="GO:0045259">
    <property type="term" value="C:proton-transporting ATP synthase complex"/>
    <property type="evidence" value="ECO:0007669"/>
    <property type="project" value="InterPro"/>
</dbReference>
<dbReference type="AlphaFoldDB" id="A0A507FG62"/>
<name>A0A507FG62_9FUNG</name>